<comment type="caution">
    <text evidence="2">The sequence shown here is derived from an EMBL/GenBank/DDBJ whole genome shotgun (WGS) entry which is preliminary data.</text>
</comment>
<feature type="region of interest" description="Disordered" evidence="1">
    <location>
        <begin position="123"/>
        <end position="152"/>
    </location>
</feature>
<accession>A0A139H6M1</accession>
<gene>
    <name evidence="2" type="ORF">AC579_1622</name>
</gene>
<reference evidence="2 3" key="1">
    <citation type="submission" date="2015-07" db="EMBL/GenBank/DDBJ databases">
        <title>Comparative genomics of the Sigatoka disease complex on banana suggests a link between parallel evolutionary changes in Pseudocercospora fijiensis and Pseudocercospora eumusae and increased virulence on the banana host.</title>
        <authorList>
            <person name="Chang T.-C."/>
            <person name="Salvucci A."/>
            <person name="Crous P.W."/>
            <person name="Stergiopoulos I."/>
        </authorList>
    </citation>
    <scope>NUCLEOTIDE SEQUENCE [LARGE SCALE GENOMIC DNA]</scope>
    <source>
        <strain evidence="2 3">CBS 116634</strain>
    </source>
</reference>
<evidence type="ECO:0000313" key="2">
    <source>
        <dbReference type="EMBL" id="KXS98019.1"/>
    </source>
</evidence>
<evidence type="ECO:0000256" key="1">
    <source>
        <dbReference type="SAM" id="MobiDB-lite"/>
    </source>
</evidence>
<sequence>MLCSNCYSSVHTAKANAGQAYERSIMVPTVGYSTLASKVSTARAFESPIFEMESADVYGNMSAWSVLGDLFPVLLRTVGRNKKRTGIWRKLVRWQTQLTMFLTSLLKLLTTNSDTFGDQAITAEAQPSTADSPTSDTIDVGYSPTEQSDTGMENNMPAEQSELSADQVGIGDDKCDLDSGSRCEDIEIRRVCKRPPLHTNSSICCTYVAVVEPSVQEQFAILNNPV</sequence>
<proteinExistence type="predicted"/>
<name>A0A139H6M1_9PEZI</name>
<dbReference type="Proteomes" id="UP000073492">
    <property type="component" value="Unassembled WGS sequence"/>
</dbReference>
<evidence type="ECO:0000313" key="3">
    <source>
        <dbReference type="Proteomes" id="UP000073492"/>
    </source>
</evidence>
<protein>
    <submittedName>
        <fullName evidence="2">Uncharacterized protein</fullName>
    </submittedName>
</protein>
<feature type="compositionally biased region" description="Polar residues" evidence="1">
    <location>
        <begin position="125"/>
        <end position="137"/>
    </location>
</feature>
<dbReference type="AlphaFoldDB" id="A0A139H6M1"/>
<organism evidence="2 3">
    <name type="scientific">Pseudocercospora musae</name>
    <dbReference type="NCBI Taxonomy" id="113226"/>
    <lineage>
        <taxon>Eukaryota</taxon>
        <taxon>Fungi</taxon>
        <taxon>Dikarya</taxon>
        <taxon>Ascomycota</taxon>
        <taxon>Pezizomycotina</taxon>
        <taxon>Dothideomycetes</taxon>
        <taxon>Dothideomycetidae</taxon>
        <taxon>Mycosphaerellales</taxon>
        <taxon>Mycosphaerellaceae</taxon>
        <taxon>Pseudocercospora</taxon>
    </lineage>
</organism>
<keyword evidence="3" id="KW-1185">Reference proteome</keyword>
<dbReference type="EMBL" id="LFZO01000759">
    <property type="protein sequence ID" value="KXS98019.1"/>
    <property type="molecule type" value="Genomic_DNA"/>
</dbReference>